<dbReference type="Gene3D" id="1.10.510.10">
    <property type="entry name" value="Transferase(Phosphotransferase) domain 1"/>
    <property type="match status" value="1"/>
</dbReference>
<dbReference type="GO" id="GO:0003677">
    <property type="term" value="F:DNA binding"/>
    <property type="evidence" value="ECO:0007669"/>
    <property type="project" value="UniProtKB-KW"/>
</dbReference>
<dbReference type="SUPFAM" id="SSF56112">
    <property type="entry name" value="Protein kinase-like (PK-like)"/>
    <property type="match status" value="1"/>
</dbReference>
<evidence type="ECO:0000313" key="11">
    <source>
        <dbReference type="RefSeq" id="XP_018558048.2"/>
    </source>
</evidence>
<feature type="region of interest" description="Disordered" evidence="8">
    <location>
        <begin position="348"/>
        <end position="408"/>
    </location>
</feature>
<feature type="domain" description="Protein kinase" evidence="9">
    <location>
        <begin position="26"/>
        <end position="340"/>
    </location>
</feature>
<keyword evidence="3 6" id="KW-0547">Nucleotide-binding</keyword>
<dbReference type="PROSITE" id="PS00107">
    <property type="entry name" value="PROTEIN_KINASE_ATP"/>
    <property type="match status" value="1"/>
</dbReference>
<dbReference type="Proteomes" id="UP000694890">
    <property type="component" value="Linkage group LG9"/>
</dbReference>
<dbReference type="GO" id="GO:0004713">
    <property type="term" value="F:protein tyrosine kinase activity"/>
    <property type="evidence" value="ECO:0007669"/>
    <property type="project" value="TreeGrafter"/>
</dbReference>
<accession>A0AAJ7QK47</accession>
<dbReference type="InterPro" id="IPR011009">
    <property type="entry name" value="Kinase-like_dom_sf"/>
</dbReference>
<dbReference type="InterPro" id="IPR017441">
    <property type="entry name" value="Protein_kinase_ATP_BS"/>
</dbReference>
<evidence type="ECO:0000256" key="7">
    <source>
        <dbReference type="RuleBase" id="RU000304"/>
    </source>
</evidence>
<feature type="binding site" evidence="6">
    <location>
        <position position="55"/>
    </location>
    <ligand>
        <name>ATP</name>
        <dbReference type="ChEBI" id="CHEBI:30616"/>
    </ligand>
</feature>
<feature type="compositionally biased region" description="Basic and acidic residues" evidence="8">
    <location>
        <begin position="366"/>
        <end position="381"/>
    </location>
</feature>
<dbReference type="SMART" id="SM00220">
    <property type="entry name" value="S_TKc"/>
    <property type="match status" value="1"/>
</dbReference>
<dbReference type="AlphaFoldDB" id="A0AAJ7QK47"/>
<evidence type="ECO:0000256" key="2">
    <source>
        <dbReference type="ARBA" id="ARBA00022679"/>
    </source>
</evidence>
<evidence type="ECO:0000259" key="9">
    <source>
        <dbReference type="PROSITE" id="PS50011"/>
    </source>
</evidence>
<keyword evidence="11" id="KW-0371">Homeobox</keyword>
<gene>
    <name evidence="11" type="primary">LOC108901132</name>
</gene>
<keyword evidence="2" id="KW-0808">Transferase</keyword>
<name>A0AAJ7QK47_LATCA</name>
<dbReference type="PANTHER" id="PTHR24058:SF17">
    <property type="entry name" value="HOMEODOMAIN INTERACTING PROTEIN KINASE, ISOFORM D"/>
    <property type="match status" value="1"/>
</dbReference>
<protein>
    <submittedName>
        <fullName evidence="11">Homeodomain-interacting protein kinase 1</fullName>
    </submittedName>
</protein>
<evidence type="ECO:0000256" key="3">
    <source>
        <dbReference type="ARBA" id="ARBA00022741"/>
    </source>
</evidence>
<dbReference type="GO" id="GO:0005634">
    <property type="term" value="C:nucleus"/>
    <property type="evidence" value="ECO:0007669"/>
    <property type="project" value="TreeGrafter"/>
</dbReference>
<comment type="similarity">
    <text evidence="7">Belongs to the protein kinase superfamily.</text>
</comment>
<dbReference type="GO" id="GO:0005524">
    <property type="term" value="F:ATP binding"/>
    <property type="evidence" value="ECO:0007669"/>
    <property type="project" value="UniProtKB-UniRule"/>
</dbReference>
<keyword evidence="4 11" id="KW-0418">Kinase</keyword>
<evidence type="ECO:0000313" key="10">
    <source>
        <dbReference type="Proteomes" id="UP000694890"/>
    </source>
</evidence>
<proteinExistence type="inferred from homology"/>
<dbReference type="KEGG" id="lcf:108901132"/>
<reference evidence="11" key="1">
    <citation type="submission" date="2025-08" db="UniProtKB">
        <authorList>
            <consortium name="RefSeq"/>
        </authorList>
    </citation>
    <scope>IDENTIFICATION</scope>
    <source>
        <tissue evidence="11">Brain</tissue>
    </source>
</reference>
<sequence>MDTSSSSSSSSPEGPYRHQIPIPRTYKFIKVLGEGGFGTVVKCVKLSTGETRAIKIPRSNEDPRQEASIMTILAKHNLDKFNIIKYHGALLAYGQMSLVFEMLDISLQDYLINLKGPMRLENIRTVIQQLATALNALKTVSLIHCDIKIDNVMMVDHKRQPFRVKLIDFGLAFFKSQAMLGMVGQALPYRAPEIMLGLPVSEAIDIWSLGCVMAVMMFGLMLFPSSNEYLTLRHVIDLLGPPPEHLVRTGIRVPLFFKKTESDEWILKTSEEIWGTEPPPRDKRMYTFRHLDETATMRLERDNKMEADERRECIELLKAMLTWDVKERITPDGILSHPFITKSFLNNSSNLSTCDEPRPNASQPKSDTREVKKTQDNDNKAFPRGVILVREARPENRTPLTETLEEDTDIRQDIFSLIVPPRQTPCPKQN</sequence>
<dbReference type="PROSITE" id="PS50011">
    <property type="entry name" value="PROTEIN_KINASE_DOM"/>
    <property type="match status" value="1"/>
</dbReference>
<evidence type="ECO:0000256" key="8">
    <source>
        <dbReference type="SAM" id="MobiDB-lite"/>
    </source>
</evidence>
<dbReference type="InterPro" id="IPR008271">
    <property type="entry name" value="Ser/Thr_kinase_AS"/>
</dbReference>
<dbReference type="GeneID" id="108901132"/>
<dbReference type="Gene3D" id="3.30.200.20">
    <property type="entry name" value="Phosphorylase Kinase, domain 1"/>
    <property type="match status" value="1"/>
</dbReference>
<dbReference type="InterPro" id="IPR000719">
    <property type="entry name" value="Prot_kinase_dom"/>
</dbReference>
<dbReference type="PANTHER" id="PTHR24058">
    <property type="entry name" value="DUAL SPECIFICITY PROTEIN KINASE"/>
    <property type="match status" value="1"/>
</dbReference>
<organism evidence="10 11">
    <name type="scientific">Lates calcarifer</name>
    <name type="common">Barramundi</name>
    <name type="synonym">Holocentrus calcarifer</name>
    <dbReference type="NCBI Taxonomy" id="8187"/>
    <lineage>
        <taxon>Eukaryota</taxon>
        <taxon>Metazoa</taxon>
        <taxon>Chordata</taxon>
        <taxon>Craniata</taxon>
        <taxon>Vertebrata</taxon>
        <taxon>Euteleostomi</taxon>
        <taxon>Actinopterygii</taxon>
        <taxon>Neopterygii</taxon>
        <taxon>Teleostei</taxon>
        <taxon>Neoteleostei</taxon>
        <taxon>Acanthomorphata</taxon>
        <taxon>Carangaria</taxon>
        <taxon>Carangaria incertae sedis</taxon>
        <taxon>Centropomidae</taxon>
        <taxon>Lates</taxon>
    </lineage>
</organism>
<keyword evidence="11" id="KW-0238">DNA-binding</keyword>
<keyword evidence="1 7" id="KW-0723">Serine/threonine-protein kinase</keyword>
<evidence type="ECO:0000256" key="1">
    <source>
        <dbReference type="ARBA" id="ARBA00022527"/>
    </source>
</evidence>
<dbReference type="GO" id="GO:0004674">
    <property type="term" value="F:protein serine/threonine kinase activity"/>
    <property type="evidence" value="ECO:0007669"/>
    <property type="project" value="UniProtKB-KW"/>
</dbReference>
<dbReference type="InterPro" id="IPR050494">
    <property type="entry name" value="Ser_Thr_dual-spec_kinase"/>
</dbReference>
<dbReference type="GO" id="GO:0005737">
    <property type="term" value="C:cytoplasm"/>
    <property type="evidence" value="ECO:0007669"/>
    <property type="project" value="TreeGrafter"/>
</dbReference>
<dbReference type="PROSITE" id="PS00108">
    <property type="entry name" value="PROTEIN_KINASE_ST"/>
    <property type="match status" value="1"/>
</dbReference>
<evidence type="ECO:0000256" key="5">
    <source>
        <dbReference type="ARBA" id="ARBA00022840"/>
    </source>
</evidence>
<dbReference type="RefSeq" id="XP_018558048.2">
    <property type="nucleotide sequence ID" value="XM_018702532.2"/>
</dbReference>
<dbReference type="Pfam" id="PF00069">
    <property type="entry name" value="Pkinase"/>
    <property type="match status" value="1"/>
</dbReference>
<evidence type="ECO:0000256" key="6">
    <source>
        <dbReference type="PROSITE-ProRule" id="PRU10141"/>
    </source>
</evidence>
<evidence type="ECO:0000256" key="4">
    <source>
        <dbReference type="ARBA" id="ARBA00022777"/>
    </source>
</evidence>
<keyword evidence="5 6" id="KW-0067">ATP-binding</keyword>